<dbReference type="RefSeq" id="WP_380791162.1">
    <property type="nucleotide sequence ID" value="NZ_JBHTKR010000004.1"/>
</dbReference>
<evidence type="ECO:0000313" key="2">
    <source>
        <dbReference type="Proteomes" id="UP001597151"/>
    </source>
</evidence>
<dbReference type="EMBL" id="JBHTKR010000004">
    <property type="protein sequence ID" value="MFD1194950.1"/>
    <property type="molecule type" value="Genomic_DNA"/>
</dbReference>
<gene>
    <name evidence="1" type="ORF">ACFQ3C_09735</name>
</gene>
<keyword evidence="2" id="KW-1185">Reference proteome</keyword>
<sequence length="58" mass="6289">MRFDLEFLENVLKDAHLAEMGCIIATTQGGAGPGAFTAKPRKNWRFRLNGQADNPAAA</sequence>
<name>A0ABW3TDY7_9RHOB</name>
<comment type="caution">
    <text evidence="1">The sequence shown here is derived from an EMBL/GenBank/DDBJ whole genome shotgun (WGS) entry which is preliminary data.</text>
</comment>
<protein>
    <submittedName>
        <fullName evidence="1">Uncharacterized protein</fullName>
    </submittedName>
</protein>
<evidence type="ECO:0000313" key="1">
    <source>
        <dbReference type="EMBL" id="MFD1194950.1"/>
    </source>
</evidence>
<accession>A0ABW3TDY7</accession>
<organism evidence="1 2">
    <name type="scientific">Seohaeicola saemankumensis</name>
    <dbReference type="NCBI Taxonomy" id="481181"/>
    <lineage>
        <taxon>Bacteria</taxon>
        <taxon>Pseudomonadati</taxon>
        <taxon>Pseudomonadota</taxon>
        <taxon>Alphaproteobacteria</taxon>
        <taxon>Rhodobacterales</taxon>
        <taxon>Roseobacteraceae</taxon>
        <taxon>Seohaeicola</taxon>
    </lineage>
</organism>
<proteinExistence type="predicted"/>
<reference evidence="2" key="1">
    <citation type="journal article" date="2019" name="Int. J. Syst. Evol. Microbiol.">
        <title>The Global Catalogue of Microorganisms (GCM) 10K type strain sequencing project: providing services to taxonomists for standard genome sequencing and annotation.</title>
        <authorList>
            <consortium name="The Broad Institute Genomics Platform"/>
            <consortium name="The Broad Institute Genome Sequencing Center for Infectious Disease"/>
            <person name="Wu L."/>
            <person name="Ma J."/>
        </authorList>
    </citation>
    <scope>NUCLEOTIDE SEQUENCE [LARGE SCALE GENOMIC DNA]</scope>
    <source>
        <strain evidence="2">CCUG 55328</strain>
    </source>
</reference>
<dbReference type="Proteomes" id="UP001597151">
    <property type="component" value="Unassembled WGS sequence"/>
</dbReference>